<proteinExistence type="predicted"/>
<dbReference type="InterPro" id="IPR009784">
    <property type="entry name" value="DUF1349"/>
</dbReference>
<gene>
    <name evidence="1" type="ORF">DFI_14250</name>
</gene>
<dbReference type="AlphaFoldDB" id="A0A221T0B3"/>
<name>A0A221T0B3_9DEIO</name>
<dbReference type="PANTHER" id="PTHR35332:SF2">
    <property type="entry name" value="REGULATION OF ENOLASE PROTEIN 1"/>
    <property type="match status" value="1"/>
</dbReference>
<organism evidence="1 2">
    <name type="scientific">Deinococcus ficus</name>
    <dbReference type="NCBI Taxonomy" id="317577"/>
    <lineage>
        <taxon>Bacteria</taxon>
        <taxon>Thermotogati</taxon>
        <taxon>Deinococcota</taxon>
        <taxon>Deinococci</taxon>
        <taxon>Deinococcales</taxon>
        <taxon>Deinococcaceae</taxon>
        <taxon>Deinococcus</taxon>
    </lineage>
</organism>
<evidence type="ECO:0000313" key="2">
    <source>
        <dbReference type="Proteomes" id="UP000259030"/>
    </source>
</evidence>
<dbReference type="PANTHER" id="PTHR35332">
    <property type="entry name" value="REGULATION OF ENOLASE PROTEIN 1"/>
    <property type="match status" value="1"/>
</dbReference>
<dbReference type="EMBL" id="CP021082">
    <property type="protein sequence ID" value="ASN82348.1"/>
    <property type="molecule type" value="Genomic_DNA"/>
</dbReference>
<dbReference type="InterPro" id="IPR013320">
    <property type="entry name" value="ConA-like_dom_sf"/>
</dbReference>
<reference evidence="1 2" key="1">
    <citation type="submission" date="2017-05" db="EMBL/GenBank/DDBJ databases">
        <title>The complete genome sequence of Deinococcus ficus isolated from the rhizosphere of the Ficus religiosa L. in Taiwan.</title>
        <authorList>
            <person name="Wu K.-M."/>
            <person name="Liao T.-L."/>
            <person name="Liu Y.-M."/>
            <person name="Young C.-C."/>
            <person name="Tsai S.-F."/>
        </authorList>
    </citation>
    <scope>NUCLEOTIDE SEQUENCE [LARGE SCALE GENOMIC DNA]</scope>
    <source>
        <strain evidence="1 2">CC-FR2-10</strain>
        <plasmid evidence="2">pdfi1</plasmid>
    </source>
</reference>
<keyword evidence="1" id="KW-0614">Plasmid</keyword>
<geneLocation type="plasmid" evidence="2">
    <name>pdfi1</name>
</geneLocation>
<sequence>MPHPTWTALSWLNEPSWTVRDDALIVQTSERTDFWRETHYGFIRDSGHVLHTPPMQEFTAQVRVRGRYEALYDQAGLMLRADPACWVKTGVEYVSQQQLSAVVTREYSDWNVCPAGMPEHVDLRMTRRGDAVSIQTRLPGLDWQLLRLTYFPPERPAVVGVYACSPERGGFEVTFEDFRLGEPDASKPY</sequence>
<dbReference type="SUPFAM" id="SSF49899">
    <property type="entry name" value="Concanavalin A-like lectins/glucanases"/>
    <property type="match status" value="1"/>
</dbReference>
<dbReference type="PIRSF" id="PIRSF022704">
    <property type="entry name" value="UCP022704"/>
    <property type="match status" value="1"/>
</dbReference>
<keyword evidence="2" id="KW-1185">Reference proteome</keyword>
<dbReference type="Pfam" id="PF07081">
    <property type="entry name" value="DUF1349"/>
    <property type="match status" value="1"/>
</dbReference>
<evidence type="ECO:0008006" key="3">
    <source>
        <dbReference type="Google" id="ProtNLM"/>
    </source>
</evidence>
<dbReference type="Gene3D" id="2.60.120.200">
    <property type="match status" value="1"/>
</dbReference>
<protein>
    <recommendedName>
        <fullName evidence="3">DUF1349 domain-containing protein</fullName>
    </recommendedName>
</protein>
<accession>A0A221T0B3</accession>
<dbReference type="Proteomes" id="UP000259030">
    <property type="component" value="Plasmid pDFI1"/>
</dbReference>
<dbReference type="InterPro" id="IPR015987">
    <property type="entry name" value="UCP022704"/>
</dbReference>
<dbReference type="RefSeq" id="WP_043778863.1">
    <property type="nucleotide sequence ID" value="NZ_CP021082.1"/>
</dbReference>
<evidence type="ECO:0000313" key="1">
    <source>
        <dbReference type="EMBL" id="ASN82348.1"/>
    </source>
</evidence>
<dbReference type="KEGG" id="dfc:DFI_14250"/>